<accession>A0ABR3GJ14</accession>
<dbReference type="SUPFAM" id="SSF52540">
    <property type="entry name" value="P-loop containing nucleoside triphosphate hydrolases"/>
    <property type="match status" value="1"/>
</dbReference>
<feature type="compositionally biased region" description="Gly residues" evidence="1">
    <location>
        <begin position="549"/>
        <end position="562"/>
    </location>
</feature>
<feature type="region of interest" description="Disordered" evidence="1">
    <location>
        <begin position="536"/>
        <end position="664"/>
    </location>
</feature>
<evidence type="ECO:0000313" key="3">
    <source>
        <dbReference type="Proteomes" id="UP001447188"/>
    </source>
</evidence>
<protein>
    <submittedName>
        <fullName evidence="2">Uncharacterized protein</fullName>
    </submittedName>
</protein>
<organism evidence="2 3">
    <name type="scientific">Discina gigas</name>
    <dbReference type="NCBI Taxonomy" id="1032678"/>
    <lineage>
        <taxon>Eukaryota</taxon>
        <taxon>Fungi</taxon>
        <taxon>Dikarya</taxon>
        <taxon>Ascomycota</taxon>
        <taxon>Pezizomycotina</taxon>
        <taxon>Pezizomycetes</taxon>
        <taxon>Pezizales</taxon>
        <taxon>Discinaceae</taxon>
        <taxon>Discina</taxon>
    </lineage>
</organism>
<dbReference type="Proteomes" id="UP001447188">
    <property type="component" value="Unassembled WGS sequence"/>
</dbReference>
<name>A0ABR3GJ14_9PEZI</name>
<proteinExistence type="predicted"/>
<feature type="compositionally biased region" description="Polar residues" evidence="1">
    <location>
        <begin position="614"/>
        <end position="626"/>
    </location>
</feature>
<evidence type="ECO:0000313" key="2">
    <source>
        <dbReference type="EMBL" id="KAL0635895.1"/>
    </source>
</evidence>
<dbReference type="EMBL" id="JBBBZM010000060">
    <property type="protein sequence ID" value="KAL0635895.1"/>
    <property type="molecule type" value="Genomic_DNA"/>
</dbReference>
<reference evidence="2 3" key="1">
    <citation type="submission" date="2024-02" db="EMBL/GenBank/DDBJ databases">
        <title>Discinaceae phylogenomics.</title>
        <authorList>
            <person name="Dirks A.C."/>
            <person name="James T.Y."/>
        </authorList>
    </citation>
    <scope>NUCLEOTIDE SEQUENCE [LARGE SCALE GENOMIC DNA]</scope>
    <source>
        <strain evidence="2 3">ACD0624</strain>
    </source>
</reference>
<keyword evidence="3" id="KW-1185">Reference proteome</keyword>
<sequence>MAPSFSANLAANLYAQLSLLSDPPSGPNGAGSFHNASLTAQKHSLITTPIFTAAAGLFVDKTYPAALNQYGLLGRALELVKKESRTNAGEGGDGIFVRKPERDSDPRVFLNGNAPWSAFICGLQGSGKSHTLACMLENMLLQSPALGALPNPLTAMVFHFDINNSANALRPCEAAYLATHLPVRILVSASNFPQMSHLYGGISSESLIVRPLKLRQSDLNIERMLSLMSVDKNSDHPPLYMEYVRKILRELATASSIYGSGFDYKLFKEMIMNADLTPMQKGPLTLRLEILESFLEMDENMEEVWDFNPGVITVVDLSDPFVDEASACALFDICVGLFLEKEVKYGRVIALDEAHKYMTDTSPAQKLTDNLLSVIRQQRHLATRVLISTQEPTISPKLLDLCNVIIAHRFTSPEWLSFMKRHLAAIAVEAESNALLERIVSLNEGEAYLFAPAGIISNRDFERLYGQGEPAGEGGSEEDEDEDVGKLGLGYLKIKVRKRLTEDGGKSILANTVAAPMAARTAGVIPADIAAALVNKKASSRRGDRGGRGRGGFGGGGSGGPGRPAPTSFNPPPIRYQPSATQYSQPPPPPPPAQQQQNGGGARQSSGWNDWNYAPQSQNAQGSWDPNQGVKPIATPTPKKDPVQKAAEKAARKKAAAGSVNGRG</sequence>
<dbReference type="InterPro" id="IPR027417">
    <property type="entry name" value="P-loop_NTPase"/>
</dbReference>
<dbReference type="Gene3D" id="3.40.50.300">
    <property type="entry name" value="P-loop containing nucleotide triphosphate hydrolases"/>
    <property type="match status" value="1"/>
</dbReference>
<evidence type="ECO:0000256" key="1">
    <source>
        <dbReference type="SAM" id="MobiDB-lite"/>
    </source>
</evidence>
<feature type="compositionally biased region" description="Basic and acidic residues" evidence="1">
    <location>
        <begin position="638"/>
        <end position="650"/>
    </location>
</feature>
<comment type="caution">
    <text evidence="2">The sequence shown here is derived from an EMBL/GenBank/DDBJ whole genome shotgun (WGS) entry which is preliminary data.</text>
</comment>
<gene>
    <name evidence="2" type="ORF">Q9L58_005138</name>
</gene>